<protein>
    <submittedName>
        <fullName evidence="1">Uncharacterized protein</fullName>
    </submittedName>
</protein>
<accession>A0ACD5VW78</accession>
<evidence type="ECO:0000313" key="1">
    <source>
        <dbReference type="EnsemblPlants" id="AVESA.00010b.r2.3DG0527480.1.CDS.1"/>
    </source>
</evidence>
<name>A0ACD5VW78_AVESA</name>
<organism evidence="1 2">
    <name type="scientific">Avena sativa</name>
    <name type="common">Oat</name>
    <dbReference type="NCBI Taxonomy" id="4498"/>
    <lineage>
        <taxon>Eukaryota</taxon>
        <taxon>Viridiplantae</taxon>
        <taxon>Streptophyta</taxon>
        <taxon>Embryophyta</taxon>
        <taxon>Tracheophyta</taxon>
        <taxon>Spermatophyta</taxon>
        <taxon>Magnoliopsida</taxon>
        <taxon>Liliopsida</taxon>
        <taxon>Poales</taxon>
        <taxon>Poaceae</taxon>
        <taxon>BOP clade</taxon>
        <taxon>Pooideae</taxon>
        <taxon>Poodae</taxon>
        <taxon>Poeae</taxon>
        <taxon>Poeae Chloroplast Group 1 (Aveneae type)</taxon>
        <taxon>Aveninae</taxon>
        <taxon>Avena</taxon>
    </lineage>
</organism>
<keyword evidence="2" id="KW-1185">Reference proteome</keyword>
<sequence length="138" mass="15229">MLFAAAGSVKYASDALQAEAIAMLHGVQMASQLGIGRVKLATDCTSLRSALISLKYDLSHVGAIFREIKFLLVTAFIDHQVAYVPRTCNKPAHTLAAIGLAGVQYDHQVWYDNVPVDVSRASVWRFCRPSLMECQRFK</sequence>
<reference evidence="1" key="1">
    <citation type="submission" date="2021-05" db="EMBL/GenBank/DDBJ databases">
        <authorList>
            <person name="Scholz U."/>
            <person name="Mascher M."/>
            <person name="Fiebig A."/>
        </authorList>
    </citation>
    <scope>NUCLEOTIDE SEQUENCE [LARGE SCALE GENOMIC DNA]</scope>
</reference>
<reference evidence="1" key="2">
    <citation type="submission" date="2025-09" db="UniProtKB">
        <authorList>
            <consortium name="EnsemblPlants"/>
        </authorList>
    </citation>
    <scope>IDENTIFICATION</scope>
</reference>
<dbReference type="EnsemblPlants" id="AVESA.00010b.r2.3DG0527480.1">
    <property type="protein sequence ID" value="AVESA.00010b.r2.3DG0527480.1.CDS.1"/>
    <property type="gene ID" value="AVESA.00010b.r2.3DG0527480"/>
</dbReference>
<proteinExistence type="predicted"/>
<dbReference type="Proteomes" id="UP001732700">
    <property type="component" value="Chromosome 3D"/>
</dbReference>
<evidence type="ECO:0000313" key="2">
    <source>
        <dbReference type="Proteomes" id="UP001732700"/>
    </source>
</evidence>